<sequence length="293" mass="34945">MKHAGIYSPCFHKKSLELRTCQEQLFIERNKNNTNEYEQQQLRNLLEISNEQLEQIRNNLQEKIIKNDQYEQTINELNLRNNLLETKLIETMTLIDLRNKTIIDYEQQLDRIKNDLLQTTKDILDKQSHIDQLELNLMDKTAEVGQLTEILETDLVKSQHREKFAEDNATKALNDIKVLQRELRDLSESLVERERTNTTLNEQIQHLANEFHIKQDEFQQIQKSLNKQLAIKQEQLVRYDQDLHETEITCKYAKEECLIQEKEIVRLNNIQDEQANKIKILQQDLIKLQEQVI</sequence>
<gene>
    <name evidence="2" type="ORF">JBS370_LOCUS37110</name>
</gene>
<evidence type="ECO:0000313" key="3">
    <source>
        <dbReference type="Proteomes" id="UP000663836"/>
    </source>
</evidence>
<protein>
    <submittedName>
        <fullName evidence="2">Uncharacterized protein</fullName>
    </submittedName>
</protein>
<dbReference type="AlphaFoldDB" id="A0A820CGZ3"/>
<name>A0A820CGZ3_9BILA</name>
<evidence type="ECO:0000313" key="2">
    <source>
        <dbReference type="EMBL" id="CAF4213531.1"/>
    </source>
</evidence>
<proteinExistence type="predicted"/>
<feature type="coiled-coil region" evidence="1">
    <location>
        <begin position="39"/>
        <end position="210"/>
    </location>
</feature>
<dbReference type="EMBL" id="CAJOBD010016118">
    <property type="protein sequence ID" value="CAF4213531.1"/>
    <property type="molecule type" value="Genomic_DNA"/>
</dbReference>
<comment type="caution">
    <text evidence="2">The sequence shown here is derived from an EMBL/GenBank/DDBJ whole genome shotgun (WGS) entry which is preliminary data.</text>
</comment>
<reference evidence="2" key="1">
    <citation type="submission" date="2021-02" db="EMBL/GenBank/DDBJ databases">
        <authorList>
            <person name="Nowell W R."/>
        </authorList>
    </citation>
    <scope>NUCLEOTIDE SEQUENCE</scope>
</reference>
<accession>A0A820CGZ3</accession>
<keyword evidence="1" id="KW-0175">Coiled coil</keyword>
<dbReference type="Proteomes" id="UP000663836">
    <property type="component" value="Unassembled WGS sequence"/>
</dbReference>
<organism evidence="2 3">
    <name type="scientific">Rotaria sordida</name>
    <dbReference type="NCBI Taxonomy" id="392033"/>
    <lineage>
        <taxon>Eukaryota</taxon>
        <taxon>Metazoa</taxon>
        <taxon>Spiralia</taxon>
        <taxon>Gnathifera</taxon>
        <taxon>Rotifera</taxon>
        <taxon>Eurotatoria</taxon>
        <taxon>Bdelloidea</taxon>
        <taxon>Philodinida</taxon>
        <taxon>Philodinidae</taxon>
        <taxon>Rotaria</taxon>
    </lineage>
</organism>
<evidence type="ECO:0000256" key="1">
    <source>
        <dbReference type="SAM" id="Coils"/>
    </source>
</evidence>